<evidence type="ECO:0000313" key="2">
    <source>
        <dbReference type="EMBL" id="REE81921.1"/>
    </source>
</evidence>
<dbReference type="Gene3D" id="3.90.10.10">
    <property type="entry name" value="Cytochrome C3"/>
    <property type="match status" value="5"/>
</dbReference>
<dbReference type="RefSeq" id="WP_115879634.1">
    <property type="nucleotide sequence ID" value="NZ_QTTQ01000010.1"/>
</dbReference>
<evidence type="ECO:0000256" key="1">
    <source>
        <dbReference type="ARBA" id="ARBA00022729"/>
    </source>
</evidence>
<gene>
    <name evidence="2" type="ORF">BX611_1463</name>
</gene>
<dbReference type="InterPro" id="IPR036280">
    <property type="entry name" value="Multihaem_cyt_sf"/>
</dbReference>
<dbReference type="OrthoDB" id="9814800at2"/>
<organism evidence="2 3">
    <name type="scientific">Lutibacter oceani</name>
    <dbReference type="NCBI Taxonomy" id="1853311"/>
    <lineage>
        <taxon>Bacteria</taxon>
        <taxon>Pseudomonadati</taxon>
        <taxon>Bacteroidota</taxon>
        <taxon>Flavobacteriia</taxon>
        <taxon>Flavobacteriales</taxon>
        <taxon>Flavobacteriaceae</taxon>
        <taxon>Lutibacter</taxon>
    </lineage>
</organism>
<dbReference type="CDD" id="cd08168">
    <property type="entry name" value="Cytochrom_C3"/>
    <property type="match status" value="1"/>
</dbReference>
<dbReference type="Proteomes" id="UP000256429">
    <property type="component" value="Unassembled WGS sequence"/>
</dbReference>
<protein>
    <submittedName>
        <fullName evidence="2">Uncharacterized protein</fullName>
    </submittedName>
</protein>
<proteinExistence type="predicted"/>
<evidence type="ECO:0000313" key="3">
    <source>
        <dbReference type="Proteomes" id="UP000256429"/>
    </source>
</evidence>
<sequence length="614" mass="71088">MRRYFKHIILILLLNTSYNYGQISPGKLSKAHSELEGMSNCMLCHDLGEKVSNAKCLDCHKDIQSLISEERGYHNSFDVKDKDCFKCHSEHHGLKFEMVRFDEENFNHKLTGYNLEGKHEVIDCRKCHVSDFIEDLDIKKREKTFLGLETKCLSCHDDYHQETLSSNDCASCHDIESFSPASNFEHSKTDYILNGQHEKVECKECHQLTTKDGKDFQEFNNIAFNDCKSCHEDAHNNQLQGKCSQCHTEESFSAFNGNQNFNHNTTNFKLKGSHKKIDCFSCHDKTSNPLLVFQNTKNVEENNCIECHTDKHEGKFGNECVKCHIESSFVSLKSMDFFNHNVTDYPLEGLHNQVDCKQCHDKRFTEAIDFSSCNSCHEDYHQNEFNVNNISPDCNSCHTLENGFDTSIFTFERHEETQFPLEGAHVATPCFACHISEEDDRWTFKNIGTTCVECHEDIHKDYIDKKYYPDNNCTTCHVNETWQSISFDHKTTNWPLEGKHLEADCRECHITNNESKDIFNQKFSNLETNCTSCHENKHGDQFEINGETECVRCHILESWVPEKFDHNTTAFPLEGKHAEIECNKCHIASISAIDTINTSFNYKIEKFQCIDCHQ</sequence>
<keyword evidence="3" id="KW-1185">Reference proteome</keyword>
<dbReference type="SUPFAM" id="SSF48695">
    <property type="entry name" value="Multiheme cytochromes"/>
    <property type="match status" value="2"/>
</dbReference>
<accession>A0A3D9RVY7</accession>
<keyword evidence="1" id="KW-0732">Signal</keyword>
<comment type="caution">
    <text evidence="2">The sequence shown here is derived from an EMBL/GenBank/DDBJ whole genome shotgun (WGS) entry which is preliminary data.</text>
</comment>
<dbReference type="EMBL" id="QTTQ01000010">
    <property type="protein sequence ID" value="REE81921.1"/>
    <property type="molecule type" value="Genomic_DNA"/>
</dbReference>
<dbReference type="AlphaFoldDB" id="A0A3D9RVY7"/>
<dbReference type="InterPro" id="IPR051829">
    <property type="entry name" value="Multiheme_Cytochr_ET"/>
</dbReference>
<reference evidence="2 3" key="1">
    <citation type="submission" date="2018-08" db="EMBL/GenBank/DDBJ databases">
        <title>Genomic Encyclopedia of Type Strains, Phase III (KMG-III): the genomes of soil and plant-associated and newly described type strains.</title>
        <authorList>
            <person name="Whitman W."/>
        </authorList>
    </citation>
    <scope>NUCLEOTIDE SEQUENCE [LARGE SCALE GENOMIC DNA]</scope>
    <source>
        <strain evidence="2 3">325-5</strain>
    </source>
</reference>
<dbReference type="PANTHER" id="PTHR35038">
    <property type="entry name" value="DISSIMILATORY SULFITE REDUCTASE SIRA"/>
    <property type="match status" value="1"/>
</dbReference>
<name>A0A3D9RVY7_9FLAO</name>